<keyword evidence="4" id="KW-1185">Reference proteome</keyword>
<dbReference type="Gene3D" id="3.10.20.90">
    <property type="entry name" value="Phosphatidylinositol 3-kinase Catalytic Subunit, Chain A, domain 1"/>
    <property type="match status" value="1"/>
</dbReference>
<dbReference type="Proteomes" id="UP001280581">
    <property type="component" value="Unassembled WGS sequence"/>
</dbReference>
<name>A0AAN6M8Q1_9PLEO</name>
<dbReference type="Pfam" id="PF08325">
    <property type="entry name" value="WLM"/>
    <property type="match status" value="1"/>
</dbReference>
<organism evidence="3 4">
    <name type="scientific">Pseudopithomyces chartarum</name>
    <dbReference type="NCBI Taxonomy" id="1892770"/>
    <lineage>
        <taxon>Eukaryota</taxon>
        <taxon>Fungi</taxon>
        <taxon>Dikarya</taxon>
        <taxon>Ascomycota</taxon>
        <taxon>Pezizomycotina</taxon>
        <taxon>Dothideomycetes</taxon>
        <taxon>Pleosporomycetidae</taxon>
        <taxon>Pleosporales</taxon>
        <taxon>Massarineae</taxon>
        <taxon>Didymosphaeriaceae</taxon>
        <taxon>Pseudopithomyces</taxon>
    </lineage>
</organism>
<dbReference type="EMBL" id="WVTA01000001">
    <property type="protein sequence ID" value="KAK3216587.1"/>
    <property type="molecule type" value="Genomic_DNA"/>
</dbReference>
<gene>
    <name evidence="3" type="ORF">GRF29_1g348615</name>
</gene>
<dbReference type="InterPro" id="IPR013536">
    <property type="entry name" value="WLM_dom"/>
</dbReference>
<dbReference type="PROSITE" id="PS51397">
    <property type="entry name" value="WLM"/>
    <property type="match status" value="1"/>
</dbReference>
<feature type="domain" description="WLM" evidence="2">
    <location>
        <begin position="122"/>
        <end position="315"/>
    </location>
</feature>
<evidence type="ECO:0000313" key="4">
    <source>
        <dbReference type="Proteomes" id="UP001280581"/>
    </source>
</evidence>
<proteinExistence type="predicted"/>
<sequence length="316" mass="34561">MTPPDAQPNTTASDIHLTITHHSNPIPLTFPHDASISDLSTHIATTLSIPPAHQKFLITPKLGLLKPPFKNPSLPLSSLVEKKILLMGSTTSEISSLNARITAATAPRGPTAKPTPYRDAKRTAEESTYTFHTLRPLPYLPNPERSLQFLKRLAADAGIKAAMRTHRFSVPLLTEMDPAMHTTHESRTLGLNRNKGEVIELRLRTDAGDGYRDYKTIRRTLCHELAHCVWGEHDRNFWELCRRIEGEVERGIGGGREECGWGRGVDGGAGGGEEGEEEEVFDHGGWEGGEYVLGGRKVDEGGRRLGLGGEQEGGAG</sequence>
<accession>A0AAN6M8Q1</accession>
<feature type="compositionally biased region" description="Basic and acidic residues" evidence="1">
    <location>
        <begin position="116"/>
        <end position="125"/>
    </location>
</feature>
<feature type="region of interest" description="Disordered" evidence="1">
    <location>
        <begin position="263"/>
        <end position="316"/>
    </location>
</feature>
<evidence type="ECO:0000313" key="3">
    <source>
        <dbReference type="EMBL" id="KAK3216587.1"/>
    </source>
</evidence>
<dbReference type="PANTHER" id="PTHR47795:SF1">
    <property type="entry name" value="DNA-DEPENDENT METALLOPROTEASE WSS1 HOMOLOG 2"/>
    <property type="match status" value="1"/>
</dbReference>
<dbReference type="AlphaFoldDB" id="A0AAN6M8Q1"/>
<reference evidence="3 4" key="1">
    <citation type="submission" date="2021-02" db="EMBL/GenBank/DDBJ databases">
        <title>Genome assembly of Pseudopithomyces chartarum.</title>
        <authorList>
            <person name="Jauregui R."/>
            <person name="Singh J."/>
            <person name="Voisey C."/>
        </authorList>
    </citation>
    <scope>NUCLEOTIDE SEQUENCE [LARGE SCALE GENOMIC DNA]</scope>
    <source>
        <strain evidence="3 4">AGR01</strain>
    </source>
</reference>
<evidence type="ECO:0000259" key="2">
    <source>
        <dbReference type="PROSITE" id="PS51397"/>
    </source>
</evidence>
<dbReference type="InterPro" id="IPR029071">
    <property type="entry name" value="Ubiquitin-like_domsf"/>
</dbReference>
<dbReference type="GO" id="GO:0070628">
    <property type="term" value="F:proteasome binding"/>
    <property type="evidence" value="ECO:0007669"/>
    <property type="project" value="TreeGrafter"/>
</dbReference>
<dbReference type="PANTHER" id="PTHR47795">
    <property type="entry name" value="UBIQUITIN AND WLM DOMAIN-CONTAINING METALLOPROTEASE SPCC1442.07C"/>
    <property type="match status" value="1"/>
</dbReference>
<feature type="compositionally biased region" description="Gly residues" evidence="1">
    <location>
        <begin position="304"/>
        <end position="316"/>
    </location>
</feature>
<feature type="compositionally biased region" description="Gly residues" evidence="1">
    <location>
        <begin position="263"/>
        <end position="272"/>
    </location>
</feature>
<evidence type="ECO:0000256" key="1">
    <source>
        <dbReference type="SAM" id="MobiDB-lite"/>
    </source>
</evidence>
<dbReference type="SUPFAM" id="SSF54236">
    <property type="entry name" value="Ubiquitin-like"/>
    <property type="match status" value="1"/>
</dbReference>
<comment type="caution">
    <text evidence="3">The sequence shown here is derived from an EMBL/GenBank/DDBJ whole genome shotgun (WGS) entry which is preliminary data.</text>
</comment>
<feature type="region of interest" description="Disordered" evidence="1">
    <location>
        <begin position="106"/>
        <end position="125"/>
    </location>
</feature>
<protein>
    <recommendedName>
        <fullName evidence="2">WLM domain-containing protein</fullName>
    </recommendedName>
</protein>